<dbReference type="Proteomes" id="UP000256964">
    <property type="component" value="Unassembled WGS sequence"/>
</dbReference>
<name>A0A371DTT1_9APHY</name>
<evidence type="ECO:0000313" key="2">
    <source>
        <dbReference type="EMBL" id="RDX55960.1"/>
    </source>
</evidence>
<keyword evidence="1" id="KW-0472">Membrane</keyword>
<keyword evidence="3" id="KW-1185">Reference proteome</keyword>
<dbReference type="EMBL" id="KZ857381">
    <property type="protein sequence ID" value="RDX55960.1"/>
    <property type="molecule type" value="Genomic_DNA"/>
</dbReference>
<evidence type="ECO:0000313" key="3">
    <source>
        <dbReference type="Proteomes" id="UP000256964"/>
    </source>
</evidence>
<feature type="transmembrane region" description="Helical" evidence="1">
    <location>
        <begin position="12"/>
        <end position="32"/>
    </location>
</feature>
<sequence length="98" mass="10588">MPPPKGDGTHLGGGLFTLVHLSLVSMGQYLSIDLDARRPFLSCKICRINPPVSTVQSPASRSSAPSRSATHCTIFPGRLSCTTTNQLRDRANYVPTVY</sequence>
<keyword evidence="1" id="KW-1133">Transmembrane helix</keyword>
<protein>
    <submittedName>
        <fullName evidence="2">Uncharacterized protein</fullName>
    </submittedName>
</protein>
<evidence type="ECO:0000256" key="1">
    <source>
        <dbReference type="SAM" id="Phobius"/>
    </source>
</evidence>
<proteinExistence type="predicted"/>
<dbReference type="AlphaFoldDB" id="A0A371DTT1"/>
<organism evidence="2 3">
    <name type="scientific">Lentinus brumalis</name>
    <dbReference type="NCBI Taxonomy" id="2498619"/>
    <lineage>
        <taxon>Eukaryota</taxon>
        <taxon>Fungi</taxon>
        <taxon>Dikarya</taxon>
        <taxon>Basidiomycota</taxon>
        <taxon>Agaricomycotina</taxon>
        <taxon>Agaricomycetes</taxon>
        <taxon>Polyporales</taxon>
        <taxon>Polyporaceae</taxon>
        <taxon>Lentinus</taxon>
    </lineage>
</organism>
<accession>A0A371DTT1</accession>
<gene>
    <name evidence="2" type="ORF">OH76DRAFT_1396307</name>
</gene>
<keyword evidence="1" id="KW-0812">Transmembrane</keyword>
<reference evidence="2 3" key="1">
    <citation type="journal article" date="2018" name="Biotechnol. Biofuels">
        <title>Integrative visual omics of the white-rot fungus Polyporus brumalis exposes the biotechnological potential of its oxidative enzymes for delignifying raw plant biomass.</title>
        <authorList>
            <person name="Miyauchi S."/>
            <person name="Rancon A."/>
            <person name="Drula E."/>
            <person name="Hage H."/>
            <person name="Chaduli D."/>
            <person name="Favel A."/>
            <person name="Grisel S."/>
            <person name="Henrissat B."/>
            <person name="Herpoel-Gimbert I."/>
            <person name="Ruiz-Duenas F.J."/>
            <person name="Chevret D."/>
            <person name="Hainaut M."/>
            <person name="Lin J."/>
            <person name="Wang M."/>
            <person name="Pangilinan J."/>
            <person name="Lipzen A."/>
            <person name="Lesage-Meessen L."/>
            <person name="Navarro D."/>
            <person name="Riley R."/>
            <person name="Grigoriev I.V."/>
            <person name="Zhou S."/>
            <person name="Raouche S."/>
            <person name="Rosso M.N."/>
        </authorList>
    </citation>
    <scope>NUCLEOTIDE SEQUENCE [LARGE SCALE GENOMIC DNA]</scope>
    <source>
        <strain evidence="2 3">BRFM 1820</strain>
    </source>
</reference>